<name>A0ABW1UB93_9LACO</name>
<proteinExistence type="predicted"/>
<sequence>QVTTDEILAALELINQRPLKIHHQQTAIERFRACSD</sequence>
<reference evidence="2" key="1">
    <citation type="journal article" date="2019" name="Int. J. Syst. Evol. Microbiol.">
        <title>The Global Catalogue of Microorganisms (GCM) 10K type strain sequencing project: providing services to taxonomists for standard genome sequencing and annotation.</title>
        <authorList>
            <consortium name="The Broad Institute Genomics Platform"/>
            <consortium name="The Broad Institute Genome Sequencing Center for Infectious Disease"/>
            <person name="Wu L."/>
            <person name="Ma J."/>
        </authorList>
    </citation>
    <scope>NUCLEOTIDE SEQUENCE [LARGE SCALE GENOMIC DNA]</scope>
    <source>
        <strain evidence="2">CCM 8893</strain>
    </source>
</reference>
<dbReference type="EMBL" id="JBHSSO010000042">
    <property type="protein sequence ID" value="MFC6289870.1"/>
    <property type="molecule type" value="Genomic_DNA"/>
</dbReference>
<gene>
    <name evidence="1" type="ORF">ACFP1M_06690</name>
</gene>
<evidence type="ECO:0000313" key="1">
    <source>
        <dbReference type="EMBL" id="MFC6289870.1"/>
    </source>
</evidence>
<comment type="caution">
    <text evidence="1">The sequence shown here is derived from an EMBL/GenBank/DDBJ whole genome shotgun (WGS) entry which is preliminary data.</text>
</comment>
<protein>
    <submittedName>
        <fullName evidence="1">IS30 family transposase</fullName>
    </submittedName>
</protein>
<keyword evidence="2" id="KW-1185">Reference proteome</keyword>
<dbReference type="Proteomes" id="UP001596258">
    <property type="component" value="Unassembled WGS sequence"/>
</dbReference>
<evidence type="ECO:0000313" key="2">
    <source>
        <dbReference type="Proteomes" id="UP001596258"/>
    </source>
</evidence>
<accession>A0ABW1UB93</accession>
<feature type="non-terminal residue" evidence="1">
    <location>
        <position position="1"/>
    </location>
</feature>
<organism evidence="1 2">
    <name type="scientific">Levilactobacillus angrenensis</name>
    <dbReference type="NCBI Taxonomy" id="2486020"/>
    <lineage>
        <taxon>Bacteria</taxon>
        <taxon>Bacillati</taxon>
        <taxon>Bacillota</taxon>
        <taxon>Bacilli</taxon>
        <taxon>Lactobacillales</taxon>
        <taxon>Lactobacillaceae</taxon>
        <taxon>Levilactobacillus</taxon>
    </lineage>
</organism>